<reference evidence="2 3" key="2">
    <citation type="submission" date="2024-05" db="EMBL/GenBank/DDBJ databases">
        <authorList>
            <person name="Chen Y."/>
            <person name="Shah S."/>
            <person name="Dougan E. K."/>
            <person name="Thang M."/>
            <person name="Chan C."/>
        </authorList>
    </citation>
    <scope>NUCLEOTIDE SEQUENCE [LARGE SCALE GENOMIC DNA]</scope>
</reference>
<dbReference type="EMBL" id="CAMXCT030006334">
    <property type="protein sequence ID" value="CAL4801703.1"/>
    <property type="molecule type" value="Genomic_DNA"/>
</dbReference>
<dbReference type="Proteomes" id="UP001152797">
    <property type="component" value="Unassembled WGS sequence"/>
</dbReference>
<protein>
    <submittedName>
        <fullName evidence="2">PDZ domain-containing protein</fullName>
    </submittedName>
</protein>
<comment type="caution">
    <text evidence="1">The sequence shown here is derived from an EMBL/GenBank/DDBJ whole genome shotgun (WGS) entry which is preliminary data.</text>
</comment>
<reference evidence="1" key="1">
    <citation type="submission" date="2022-10" db="EMBL/GenBank/DDBJ databases">
        <authorList>
            <person name="Chen Y."/>
            <person name="Dougan E. K."/>
            <person name="Chan C."/>
            <person name="Rhodes N."/>
            <person name="Thang M."/>
        </authorList>
    </citation>
    <scope>NUCLEOTIDE SEQUENCE</scope>
</reference>
<dbReference type="Gene3D" id="2.30.42.10">
    <property type="match status" value="1"/>
</dbReference>
<dbReference type="AlphaFoldDB" id="A0A9P1DQG1"/>
<evidence type="ECO:0000313" key="1">
    <source>
        <dbReference type="EMBL" id="CAI4014391.1"/>
    </source>
</evidence>
<organism evidence="1">
    <name type="scientific">Cladocopium goreaui</name>
    <dbReference type="NCBI Taxonomy" id="2562237"/>
    <lineage>
        <taxon>Eukaryota</taxon>
        <taxon>Sar</taxon>
        <taxon>Alveolata</taxon>
        <taxon>Dinophyceae</taxon>
        <taxon>Suessiales</taxon>
        <taxon>Symbiodiniaceae</taxon>
        <taxon>Cladocopium</taxon>
    </lineage>
</organism>
<dbReference type="EMBL" id="CAMXCT010006334">
    <property type="protein sequence ID" value="CAI4014391.1"/>
    <property type="molecule type" value="Genomic_DNA"/>
</dbReference>
<dbReference type="OrthoDB" id="10041077at2759"/>
<dbReference type="SUPFAM" id="SSF50156">
    <property type="entry name" value="PDZ domain-like"/>
    <property type="match status" value="1"/>
</dbReference>
<proteinExistence type="predicted"/>
<evidence type="ECO:0000313" key="2">
    <source>
        <dbReference type="EMBL" id="CAL4801703.1"/>
    </source>
</evidence>
<dbReference type="EMBL" id="CAMXCT020006334">
    <property type="protein sequence ID" value="CAL1167766.1"/>
    <property type="molecule type" value="Genomic_DNA"/>
</dbReference>
<evidence type="ECO:0000313" key="3">
    <source>
        <dbReference type="Proteomes" id="UP001152797"/>
    </source>
</evidence>
<keyword evidence="3" id="KW-1185">Reference proteome</keyword>
<accession>A0A9P1DQG1</accession>
<sequence>MANLLPMSEVEMYPLLKVSPPIPVGRLAGRFKLQLWRASSDFQLKLPLASQRGEVTVVGDACHLGIHQGDEVLSINDVAIQDLTHAAEVLEQSGQEVEIHFYHKESELLEDENLTYETVCCAPALCTYRTMPVWCDFFYNPPEPRCRAETWQLREVLATSKVIELPGNMWRLHLQRFSMKQSFALPLGLVSENDEPSEMSNLASEDGLLPSPKTKVTALQLCESFSSLPSEGSPLTDTIEKEHSEVTLEGSPKNLGTVVVLQALPLLGLQRGDELCRVNGHEINSLQSWKAATKHVMKIAMDFRRKTVPLEVSASPMKVLPDRRRSEDWHSVSSTKDCSRECSHNEEPPWSVMLYKSTCRPLGQNSVETLDAITSRTGTSQTKLSESQDVIFL</sequence>
<gene>
    <name evidence="1" type="ORF">C1SCF055_LOCUS39299</name>
</gene>
<dbReference type="InterPro" id="IPR036034">
    <property type="entry name" value="PDZ_sf"/>
</dbReference>
<name>A0A9P1DQG1_9DINO</name>